<evidence type="ECO:0000313" key="8">
    <source>
        <dbReference type="Proteomes" id="UP000033673"/>
    </source>
</evidence>
<dbReference type="Proteomes" id="UP000033673">
    <property type="component" value="Unassembled WGS sequence"/>
</dbReference>
<keyword evidence="3" id="KW-1133">Transmembrane helix</keyword>
<dbReference type="Pfam" id="PF25917">
    <property type="entry name" value="BSH_RND"/>
    <property type="match status" value="1"/>
</dbReference>
<dbReference type="AlphaFoldDB" id="A0A0F4NHP9"/>
<evidence type="ECO:0000259" key="6">
    <source>
        <dbReference type="Pfam" id="PF25954"/>
    </source>
</evidence>
<feature type="domain" description="CusB-like beta-barrel" evidence="6">
    <location>
        <begin position="234"/>
        <end position="274"/>
    </location>
</feature>
<gene>
    <name evidence="7" type="ORF">TW81_13290</name>
</gene>
<keyword evidence="3" id="KW-0812">Transmembrane</keyword>
<keyword evidence="8" id="KW-1185">Reference proteome</keyword>
<dbReference type="InterPro" id="IPR058624">
    <property type="entry name" value="MdtA-like_HH"/>
</dbReference>
<evidence type="ECO:0000259" key="5">
    <source>
        <dbReference type="Pfam" id="PF25917"/>
    </source>
</evidence>
<feature type="domain" description="Multidrug resistance protein MdtA-like barrel-sandwich hybrid" evidence="5">
    <location>
        <begin position="46"/>
        <end position="225"/>
    </location>
</feature>
<keyword evidence="2" id="KW-0175">Coiled coil</keyword>
<keyword evidence="3" id="KW-0472">Membrane</keyword>
<dbReference type="Pfam" id="PF25876">
    <property type="entry name" value="HH_MFP_RND"/>
    <property type="match status" value="1"/>
</dbReference>
<evidence type="ECO:0000256" key="3">
    <source>
        <dbReference type="SAM" id="Phobius"/>
    </source>
</evidence>
<dbReference type="SUPFAM" id="SSF111369">
    <property type="entry name" value="HlyD-like secretion proteins"/>
    <property type="match status" value="2"/>
</dbReference>
<dbReference type="OrthoDB" id="8958519at2"/>
<evidence type="ECO:0000313" key="7">
    <source>
        <dbReference type="EMBL" id="KJY82383.1"/>
    </source>
</evidence>
<reference evidence="7 8" key="1">
    <citation type="journal article" date="2015" name="BMC Genomics">
        <title>Genome mining reveals unlocked bioactive potential of marine Gram-negative bacteria.</title>
        <authorList>
            <person name="Machado H."/>
            <person name="Sonnenschein E.C."/>
            <person name="Melchiorsen J."/>
            <person name="Gram L."/>
        </authorList>
    </citation>
    <scope>NUCLEOTIDE SEQUENCE [LARGE SCALE GENOMIC DNA]</scope>
    <source>
        <strain evidence="7 8">S2757</strain>
    </source>
</reference>
<dbReference type="InterPro" id="IPR058625">
    <property type="entry name" value="MdtA-like_BSH"/>
</dbReference>
<evidence type="ECO:0000256" key="1">
    <source>
        <dbReference type="ARBA" id="ARBA00009477"/>
    </source>
</evidence>
<feature type="coiled-coil region" evidence="2">
    <location>
        <begin position="106"/>
        <end position="171"/>
    </location>
</feature>
<sequence>MSSAEKSSRKLSIYIVSAVLAIWLYSLWSDRVTPITTDSKVHTYLVRIAPEVSGNIVEVNVNDNQVVEQGTELFKIDPRNYQIALDSAKANLALAGQSIGANTAAVEVAQAKVVDALAARDNAREQANRVEKLAIRGVLSKSDLDNAKEAKERAQAGLEAAQASLDQAKQNLGPTGENNPQILAAMASLEKAELDLIKTNILAPSYGVVTNMQLTTGQNLVAGSPVLTFIDPRNVWISALVRENSMEYIKPGQTVKIVLDALPGRVLNGKVESVGWGTGGSNDIDPTTGFLNATQGNVAPQRYPVNIVFDDIENLNNIRYGSQATVAFYTEQSGLGEFLAGIWMRIVSIWTYVS</sequence>
<evidence type="ECO:0000256" key="2">
    <source>
        <dbReference type="SAM" id="Coils"/>
    </source>
</evidence>
<feature type="domain" description="Multidrug resistance protein MdtA-like alpha-helical hairpin" evidence="4">
    <location>
        <begin position="107"/>
        <end position="172"/>
    </location>
</feature>
<feature type="transmembrane region" description="Helical" evidence="3">
    <location>
        <begin position="12"/>
        <end position="28"/>
    </location>
</feature>
<dbReference type="InterPro" id="IPR050739">
    <property type="entry name" value="MFP"/>
</dbReference>
<dbReference type="Gene3D" id="2.40.50.100">
    <property type="match status" value="1"/>
</dbReference>
<name>A0A0F4NHP9_9VIBR</name>
<accession>A0A0F4NHP9</accession>
<protein>
    <submittedName>
        <fullName evidence="7">Multidrug transporter</fullName>
    </submittedName>
</protein>
<dbReference type="InterPro" id="IPR058792">
    <property type="entry name" value="Beta-barrel_RND_2"/>
</dbReference>
<dbReference type="RefSeq" id="WP_045956217.1">
    <property type="nucleotide sequence ID" value="NZ_JXXV01000024.1"/>
</dbReference>
<dbReference type="Pfam" id="PF25954">
    <property type="entry name" value="Beta-barrel_RND_2"/>
    <property type="match status" value="1"/>
</dbReference>
<comment type="similarity">
    <text evidence="1">Belongs to the membrane fusion protein (MFP) (TC 8.A.1) family.</text>
</comment>
<dbReference type="Gene3D" id="1.10.287.470">
    <property type="entry name" value="Helix hairpin bin"/>
    <property type="match status" value="1"/>
</dbReference>
<dbReference type="Gene3D" id="2.40.30.170">
    <property type="match status" value="1"/>
</dbReference>
<dbReference type="PATRIC" id="fig|579748.3.peg.2748"/>
<organism evidence="7 8">
    <name type="scientific">Vibrio galatheae</name>
    <dbReference type="NCBI Taxonomy" id="579748"/>
    <lineage>
        <taxon>Bacteria</taxon>
        <taxon>Pseudomonadati</taxon>
        <taxon>Pseudomonadota</taxon>
        <taxon>Gammaproteobacteria</taxon>
        <taxon>Vibrionales</taxon>
        <taxon>Vibrionaceae</taxon>
        <taxon>Vibrio</taxon>
    </lineage>
</organism>
<dbReference type="EMBL" id="JXXV01000024">
    <property type="protein sequence ID" value="KJY82383.1"/>
    <property type="molecule type" value="Genomic_DNA"/>
</dbReference>
<evidence type="ECO:0000259" key="4">
    <source>
        <dbReference type="Pfam" id="PF25876"/>
    </source>
</evidence>
<dbReference type="STRING" id="579748.TW81_13290"/>
<comment type="caution">
    <text evidence="7">The sequence shown here is derived from an EMBL/GenBank/DDBJ whole genome shotgun (WGS) entry which is preliminary data.</text>
</comment>
<proteinExistence type="inferred from homology"/>
<dbReference type="PANTHER" id="PTHR30386">
    <property type="entry name" value="MEMBRANE FUSION SUBUNIT OF EMRAB-TOLC MULTIDRUG EFFLUX PUMP"/>
    <property type="match status" value="1"/>
</dbReference>